<accession>A0ACC1CJW6</accession>
<name>A0ACC1CJW6_9NEOP</name>
<gene>
    <name evidence="1" type="ORF">K1T71_012505</name>
</gene>
<evidence type="ECO:0000313" key="1">
    <source>
        <dbReference type="EMBL" id="KAJ0171742.1"/>
    </source>
</evidence>
<keyword evidence="2" id="KW-1185">Reference proteome</keyword>
<proteinExistence type="predicted"/>
<comment type="caution">
    <text evidence="1">The sequence shown here is derived from an EMBL/GenBank/DDBJ whole genome shotgun (WGS) entry which is preliminary data.</text>
</comment>
<reference evidence="1 2" key="1">
    <citation type="journal article" date="2021" name="Front. Genet.">
        <title>Chromosome-Level Genome Assembly Reveals Significant Gene Expansion in the Toll and IMD Signaling Pathways of Dendrolimus kikuchii.</title>
        <authorList>
            <person name="Zhou J."/>
            <person name="Wu P."/>
            <person name="Xiong Z."/>
            <person name="Liu N."/>
            <person name="Zhao N."/>
            <person name="Ji M."/>
            <person name="Qiu Y."/>
            <person name="Yang B."/>
        </authorList>
    </citation>
    <scope>NUCLEOTIDE SEQUENCE [LARGE SCALE GENOMIC DNA]</scope>
    <source>
        <strain evidence="1">Ann1</strain>
    </source>
</reference>
<dbReference type="EMBL" id="CM034409">
    <property type="protein sequence ID" value="KAJ0171742.1"/>
    <property type="molecule type" value="Genomic_DNA"/>
</dbReference>
<organism evidence="1 2">
    <name type="scientific">Dendrolimus kikuchii</name>
    <dbReference type="NCBI Taxonomy" id="765133"/>
    <lineage>
        <taxon>Eukaryota</taxon>
        <taxon>Metazoa</taxon>
        <taxon>Ecdysozoa</taxon>
        <taxon>Arthropoda</taxon>
        <taxon>Hexapoda</taxon>
        <taxon>Insecta</taxon>
        <taxon>Pterygota</taxon>
        <taxon>Neoptera</taxon>
        <taxon>Endopterygota</taxon>
        <taxon>Lepidoptera</taxon>
        <taxon>Glossata</taxon>
        <taxon>Ditrysia</taxon>
        <taxon>Bombycoidea</taxon>
        <taxon>Lasiocampidae</taxon>
        <taxon>Dendrolimus</taxon>
    </lineage>
</organism>
<dbReference type="Proteomes" id="UP000824533">
    <property type="component" value="Linkage Group LG23"/>
</dbReference>
<evidence type="ECO:0000313" key="2">
    <source>
        <dbReference type="Proteomes" id="UP000824533"/>
    </source>
</evidence>
<protein>
    <submittedName>
        <fullName evidence="1">Uncharacterized protein</fullName>
    </submittedName>
</protein>
<sequence>MKSVIIIICIITTCYCAVEFNERPRNFSIELLYYTQLETDGHVVISPFGIWTLMTGMALGANRNSYNQITKAFRLPKDQNTLIKGYKDLVNAVHESATDGVTLMSKNFVFLDNDFTINPAFRSIVQKDFGAMLQELDFDDPKSANRANKFIQNTGAQVSNVLRSDDFTNSRMILTNVITFRGLWNSPFNVTDTLEEPFYNENKQVIGSVKMMYQKGLFPFSNVKNLKAFALELPYGTSGKYSMLVILPHPNTKLNDMYMKLAEVTLKDIFEKLQLDLDLFGLEEIDVKLPRFKISTNVVMNKPLNYMGVTDVFQPNLANFDRLTKENIFVSAVVHKAEIEVTEVGTVATAISTATFADRISSPAFYANRPFLYFVIEKSTLTPMFGGIYSKPSMF</sequence>